<dbReference type="SMART" id="SM00852">
    <property type="entry name" value="MoCF_biosynth"/>
    <property type="match status" value="1"/>
</dbReference>
<dbReference type="EMBL" id="CAKKNE010000002">
    <property type="protein sequence ID" value="CAH0369975.1"/>
    <property type="molecule type" value="Genomic_DNA"/>
</dbReference>
<sequence length="295" mass="31555">MAQPTPQEVEAQAYAFRQLVQHLQNTADDAQNIDVMSVAGMCRNCVAKWLHRGLAYAGDRDASYDRALEVVYGEPYPDWKKKHQKKASPEQLAAFEASKHFHARHPPVESVKPRVCALPAAGAEPCCYDEDDDTKPPPPPSNFRLGLITVSDRASQGIYEDATGPAVEGVMRGHCATVKRLLVPDEQAQIQDAIADLASKCSLVLTCGGTGFSQRDVTPEATRAVLEREAPGLIDVVHADALKTGEDLDSLLSRACAGVVGGCVVVNLPGRPAAAARNARVLLPTLARAVASVTN</sequence>
<keyword evidence="2" id="KW-0501">Molybdenum cofactor biosynthesis</keyword>
<dbReference type="Gene3D" id="3.40.980.10">
    <property type="entry name" value="MoaB/Mog-like domain"/>
    <property type="match status" value="1"/>
</dbReference>
<evidence type="ECO:0000313" key="4">
    <source>
        <dbReference type="EMBL" id="CAH0369975.1"/>
    </source>
</evidence>
<evidence type="ECO:0000256" key="1">
    <source>
        <dbReference type="ARBA" id="ARBA00005046"/>
    </source>
</evidence>
<dbReference type="PANTHER" id="PTHR43764:SF1">
    <property type="entry name" value="MOLYBDOPTERIN MOLYBDOTRANSFERASE"/>
    <property type="match status" value="1"/>
</dbReference>
<dbReference type="SUPFAM" id="SSF53218">
    <property type="entry name" value="Molybdenum cofactor biosynthesis proteins"/>
    <property type="match status" value="1"/>
</dbReference>
<dbReference type="Pfam" id="PF00994">
    <property type="entry name" value="MoCF_biosynth"/>
    <property type="match status" value="1"/>
</dbReference>
<dbReference type="Proteomes" id="UP000789595">
    <property type="component" value="Unassembled WGS sequence"/>
</dbReference>
<accession>A0A8J2WII2</accession>
<dbReference type="OrthoDB" id="4349954at2759"/>
<reference evidence="4" key="1">
    <citation type="submission" date="2021-11" db="EMBL/GenBank/DDBJ databases">
        <authorList>
            <consortium name="Genoscope - CEA"/>
            <person name="William W."/>
        </authorList>
    </citation>
    <scope>NUCLEOTIDE SEQUENCE</scope>
</reference>
<dbReference type="GO" id="GO:0006777">
    <property type="term" value="P:Mo-molybdopterin cofactor biosynthetic process"/>
    <property type="evidence" value="ECO:0007669"/>
    <property type="project" value="UniProtKB-KW"/>
</dbReference>
<dbReference type="AlphaFoldDB" id="A0A8J2WII2"/>
<dbReference type="NCBIfam" id="TIGR00177">
    <property type="entry name" value="molyb_syn"/>
    <property type="match status" value="1"/>
</dbReference>
<keyword evidence="5" id="KW-1185">Reference proteome</keyword>
<dbReference type="InterPro" id="IPR036810">
    <property type="entry name" value="SMc04008-like_sf"/>
</dbReference>
<feature type="domain" description="MoaB/Mog" evidence="3">
    <location>
        <begin position="146"/>
        <end position="289"/>
    </location>
</feature>
<name>A0A8J2WII2_9STRA</name>
<dbReference type="Gene3D" id="1.10.3340.10">
    <property type="entry name" value="SMc04008-like"/>
    <property type="match status" value="1"/>
</dbReference>
<dbReference type="PANTHER" id="PTHR43764">
    <property type="entry name" value="MOLYBDENUM COFACTOR BIOSYNTHESIS"/>
    <property type="match status" value="1"/>
</dbReference>
<evidence type="ECO:0000313" key="5">
    <source>
        <dbReference type="Proteomes" id="UP000789595"/>
    </source>
</evidence>
<dbReference type="InterPro" id="IPR001453">
    <property type="entry name" value="MoaB/Mog_dom"/>
</dbReference>
<evidence type="ECO:0000256" key="2">
    <source>
        <dbReference type="ARBA" id="ARBA00023150"/>
    </source>
</evidence>
<dbReference type="InterPro" id="IPR036425">
    <property type="entry name" value="MoaB/Mog-like_dom_sf"/>
</dbReference>
<evidence type="ECO:0000259" key="3">
    <source>
        <dbReference type="SMART" id="SM00852"/>
    </source>
</evidence>
<dbReference type="Pfam" id="PF06844">
    <property type="entry name" value="DUF1244"/>
    <property type="match status" value="1"/>
</dbReference>
<protein>
    <recommendedName>
        <fullName evidence="3">MoaB/Mog domain-containing protein</fullName>
    </recommendedName>
</protein>
<comment type="caution">
    <text evidence="4">The sequence shown here is derived from an EMBL/GenBank/DDBJ whole genome shotgun (WGS) entry which is preliminary data.</text>
</comment>
<proteinExistence type="predicted"/>
<dbReference type="InterPro" id="IPR051920">
    <property type="entry name" value="MPT_Adenylyltrnsfr/MoaC-Rel"/>
</dbReference>
<gene>
    <name evidence="4" type="ORF">PECAL_2P31220</name>
</gene>
<dbReference type="InterPro" id="IPR023163">
    <property type="entry name" value="SMc04008-like_domain"/>
</dbReference>
<organism evidence="4 5">
    <name type="scientific">Pelagomonas calceolata</name>
    <dbReference type="NCBI Taxonomy" id="35677"/>
    <lineage>
        <taxon>Eukaryota</taxon>
        <taxon>Sar</taxon>
        <taxon>Stramenopiles</taxon>
        <taxon>Ochrophyta</taxon>
        <taxon>Pelagophyceae</taxon>
        <taxon>Pelagomonadales</taxon>
        <taxon>Pelagomonadaceae</taxon>
        <taxon>Pelagomonas</taxon>
    </lineage>
</organism>
<comment type="pathway">
    <text evidence="1">Cofactor biosynthesis; molybdopterin biosynthesis.</text>
</comment>
<dbReference type="SUPFAM" id="SSF158757">
    <property type="entry name" value="SMc04008-like"/>
    <property type="match status" value="1"/>
</dbReference>